<sequence length="175" mass="18307">MLTVTGGLFAGATAIAQEGAAASPGGYSVQLGNGRNASRAGLSWETAPWWGSAGEAREGRWSAVTELGAARWAAHGDRAPASVWQVSVTPLVRYGPASLPGLFLEAGIGASVFRHTHFADDAISTAFQFGDHLGVGYQVTAQHRISLRLSHYSNAGIKSPNPGLTVLQLSYTYLP</sequence>
<dbReference type="InterPro" id="IPR011250">
    <property type="entry name" value="OMP/PagP_B-barrel"/>
</dbReference>
<comment type="similarity">
    <text evidence="1">Belongs to the PagL family.</text>
</comment>
<dbReference type="EMBL" id="JAQSIO010000002">
    <property type="protein sequence ID" value="MDD0814304.1"/>
    <property type="molecule type" value="Genomic_DNA"/>
</dbReference>
<dbReference type="SUPFAM" id="SSF56925">
    <property type="entry name" value="OMPA-like"/>
    <property type="match status" value="1"/>
</dbReference>
<dbReference type="PIRSF" id="PIRSF029681">
    <property type="entry name" value="PagL"/>
    <property type="match status" value="1"/>
</dbReference>
<keyword evidence="1" id="KW-0998">Cell outer membrane</keyword>
<evidence type="ECO:0000256" key="1">
    <source>
        <dbReference type="PIRNR" id="PIRNR029681"/>
    </source>
</evidence>
<keyword evidence="1 2" id="KW-0378">Hydrolase</keyword>
<dbReference type="EC" id="3.1.1.77" evidence="1"/>
<comment type="function">
    <text evidence="1">Has lipid A 3-O-deacylase activity. Hydrolyzes the ester bond at the 3 position of lipid A, a bioactive component of lipopolysaccharide (LPS), thereby releasing the primary fatty acyl moiety.</text>
</comment>
<dbReference type="RefSeq" id="WP_273925924.1">
    <property type="nucleotide sequence ID" value="NZ_JAQSIO010000002.1"/>
</dbReference>
<proteinExistence type="inferred from homology"/>
<organism evidence="2 3">
    <name type="scientific">Curvibacter microcysteis</name>
    <dbReference type="NCBI Taxonomy" id="3026419"/>
    <lineage>
        <taxon>Bacteria</taxon>
        <taxon>Pseudomonadati</taxon>
        <taxon>Pseudomonadota</taxon>
        <taxon>Betaproteobacteria</taxon>
        <taxon>Burkholderiales</taxon>
        <taxon>Comamonadaceae</taxon>
        <taxon>Curvibacter</taxon>
    </lineage>
</organism>
<accession>A0ABT5MEK2</accession>
<gene>
    <name evidence="2" type="ORF">PSQ39_06640</name>
</gene>
<dbReference type="GO" id="GO:0016787">
    <property type="term" value="F:hydrolase activity"/>
    <property type="evidence" value="ECO:0007669"/>
    <property type="project" value="UniProtKB-KW"/>
</dbReference>
<comment type="caution">
    <text evidence="2">The sequence shown here is derived from an EMBL/GenBank/DDBJ whole genome shotgun (WGS) entry which is preliminary data.</text>
</comment>
<reference evidence="2 3" key="1">
    <citation type="submission" date="2023-02" db="EMBL/GenBank/DDBJ databases">
        <title>Bacterial whole genome sequence for Curvibacter sp. HBC28.</title>
        <authorList>
            <person name="Le V."/>
            <person name="Ko S.-R."/>
            <person name="Ahn C.-Y."/>
            <person name="Oh H.-M."/>
        </authorList>
    </citation>
    <scope>NUCLEOTIDE SEQUENCE [LARGE SCALE GENOMIC DNA]</scope>
    <source>
        <strain evidence="2 3">HBC28</strain>
    </source>
</reference>
<comment type="catalytic activity">
    <reaction evidence="1">
        <text>a 3-(acyloxy)acyl derivative of bacterial toxin + H2O = a 3-hydroxyacyl derivative of bacterial toxin + a fatty acid + H(+)</text>
        <dbReference type="Rhea" id="RHEA:12032"/>
        <dbReference type="ChEBI" id="CHEBI:15377"/>
        <dbReference type="ChEBI" id="CHEBI:15378"/>
        <dbReference type="ChEBI" id="CHEBI:28868"/>
        <dbReference type="ChEBI" id="CHEBI:136853"/>
        <dbReference type="ChEBI" id="CHEBI:140675"/>
        <dbReference type="EC" id="3.1.1.77"/>
    </reaction>
</comment>
<name>A0ABT5MEK2_9BURK</name>
<evidence type="ECO:0000313" key="2">
    <source>
        <dbReference type="EMBL" id="MDD0814304.1"/>
    </source>
</evidence>
<evidence type="ECO:0000313" key="3">
    <source>
        <dbReference type="Proteomes" id="UP001528672"/>
    </source>
</evidence>
<dbReference type="Pfam" id="PF09411">
    <property type="entry name" value="PagL"/>
    <property type="match status" value="1"/>
</dbReference>
<dbReference type="Proteomes" id="UP001528672">
    <property type="component" value="Unassembled WGS sequence"/>
</dbReference>
<dbReference type="Gene3D" id="2.40.160.20">
    <property type="match status" value="1"/>
</dbReference>
<dbReference type="InterPro" id="IPR018550">
    <property type="entry name" value="Lipid-A_deacylase-rel"/>
</dbReference>
<comment type="subcellular location">
    <subcellularLocation>
        <location evidence="1">Cell outer membrane</location>
        <topology evidence="1">Multi-pass membrane protein</topology>
    </subcellularLocation>
</comment>
<keyword evidence="1" id="KW-0472">Membrane</keyword>
<comment type="subunit">
    <text evidence="1">Homodimer.</text>
</comment>
<keyword evidence="3" id="KW-1185">Reference proteome</keyword>
<protein>
    <recommendedName>
        <fullName evidence="1">Lipid A deacylase</fullName>
        <ecNumber evidence="1">3.1.1.77</ecNumber>
    </recommendedName>
    <alternativeName>
        <fullName evidence="1">LPS 3-O-deacylase</fullName>
    </alternativeName>
    <alternativeName>
        <fullName evidence="1">Outer membrane enzyme</fullName>
    </alternativeName>
</protein>